<name>A0ABD5SWA5_9EURY</name>
<dbReference type="RefSeq" id="WP_273740450.1">
    <property type="nucleotide sequence ID" value="NZ_JAQIVI010000397.1"/>
</dbReference>
<feature type="transmembrane region" description="Helical" evidence="1">
    <location>
        <begin position="12"/>
        <end position="34"/>
    </location>
</feature>
<protein>
    <recommendedName>
        <fullName evidence="4">Flagellin</fullName>
    </recommendedName>
</protein>
<keyword evidence="1" id="KW-0472">Membrane</keyword>
<dbReference type="Pfam" id="PF23959">
    <property type="entry name" value="DUF7288"/>
    <property type="match status" value="1"/>
</dbReference>
<proteinExistence type="predicted"/>
<evidence type="ECO:0000256" key="1">
    <source>
        <dbReference type="SAM" id="Phobius"/>
    </source>
</evidence>
<gene>
    <name evidence="2" type="ORF">ACFQE6_22105</name>
</gene>
<dbReference type="InterPro" id="IPR055712">
    <property type="entry name" value="DUF7288"/>
</dbReference>
<keyword evidence="1" id="KW-1133">Transmembrane helix</keyword>
<comment type="caution">
    <text evidence="2">The sequence shown here is derived from an EMBL/GenBank/DDBJ whole genome shotgun (WGS) entry which is preliminary data.</text>
</comment>
<evidence type="ECO:0008006" key="4">
    <source>
        <dbReference type="Google" id="ProtNLM"/>
    </source>
</evidence>
<keyword evidence="3" id="KW-1185">Reference proteome</keyword>
<keyword evidence="1" id="KW-0812">Transmembrane</keyword>
<sequence>MTRKQTTDTERGQAYTLEGFIGAMVVLMAVLFALQSAVITPSTGGLADRSVQAQIQQETQDALVVAATAEGGEAGNLSYMVRHWDGHNGFEEADGSTYDMSEGYFQDEFKLGAILEGRFGEGWSYNVELHSQNDDEKRLVYQGNPSSGAVTASYTVTLYDDQNATGSDKRELSNINEDSSAEATIDDIDDSDGPIYNVVEVRVIVW</sequence>
<accession>A0ABD5SWA5</accession>
<evidence type="ECO:0000313" key="2">
    <source>
        <dbReference type="EMBL" id="MFC6767583.1"/>
    </source>
</evidence>
<reference evidence="2 3" key="1">
    <citation type="journal article" date="2019" name="Int. J. Syst. Evol. Microbiol.">
        <title>The Global Catalogue of Microorganisms (GCM) 10K type strain sequencing project: providing services to taxonomists for standard genome sequencing and annotation.</title>
        <authorList>
            <consortium name="The Broad Institute Genomics Platform"/>
            <consortium name="The Broad Institute Genome Sequencing Center for Infectious Disease"/>
            <person name="Wu L."/>
            <person name="Ma J."/>
        </authorList>
    </citation>
    <scope>NUCLEOTIDE SEQUENCE [LARGE SCALE GENOMIC DNA]</scope>
    <source>
        <strain evidence="2 3">LMG 29247</strain>
    </source>
</reference>
<dbReference type="AlphaFoldDB" id="A0ABD5SWA5"/>
<organism evidence="2 3">
    <name type="scientific">Natrinema soli</name>
    <dbReference type="NCBI Taxonomy" id="1930624"/>
    <lineage>
        <taxon>Archaea</taxon>
        <taxon>Methanobacteriati</taxon>
        <taxon>Methanobacteriota</taxon>
        <taxon>Stenosarchaea group</taxon>
        <taxon>Halobacteria</taxon>
        <taxon>Halobacteriales</taxon>
        <taxon>Natrialbaceae</taxon>
        <taxon>Natrinema</taxon>
    </lineage>
</organism>
<dbReference type="Proteomes" id="UP001596383">
    <property type="component" value="Unassembled WGS sequence"/>
</dbReference>
<evidence type="ECO:0000313" key="3">
    <source>
        <dbReference type="Proteomes" id="UP001596383"/>
    </source>
</evidence>
<dbReference type="EMBL" id="JBHSWV010000397">
    <property type="protein sequence ID" value="MFC6767583.1"/>
    <property type="molecule type" value="Genomic_DNA"/>
</dbReference>